<sequence length="82" mass="9457">MVAHDNIHIPNESFPNWIWYTIEAVIVIVISFAVSFKVAESFDVSPEIGNWILTGTFGACFLIWYVIIRGLVLKKKILQNRY</sequence>
<accession>A0AC60VWX9</accession>
<evidence type="ECO:0000313" key="1">
    <source>
        <dbReference type="EMBL" id="MBA4451806.1"/>
    </source>
</evidence>
<organism evidence="1 2">
    <name type="scientific">Candidatus Nitrosomaritimum aestuariumsis</name>
    <dbReference type="NCBI Taxonomy" id="3342354"/>
    <lineage>
        <taxon>Archaea</taxon>
        <taxon>Nitrososphaerota</taxon>
        <taxon>Nitrososphaeria</taxon>
        <taxon>Nitrosopumilales</taxon>
        <taxon>Nitrosopumilaceae</taxon>
        <taxon>Candidatus Nitrosomaritimum</taxon>
    </lineage>
</organism>
<evidence type="ECO:0000313" key="2">
    <source>
        <dbReference type="Proteomes" id="UP000559653"/>
    </source>
</evidence>
<gene>
    <name evidence="1" type="ORF">H2B03_01320</name>
</gene>
<dbReference type="EMBL" id="JACEMZ010000003">
    <property type="protein sequence ID" value="MBA4451806.1"/>
    <property type="molecule type" value="Genomic_DNA"/>
</dbReference>
<dbReference type="Proteomes" id="UP000559653">
    <property type="component" value="Unassembled WGS sequence"/>
</dbReference>
<name>A0AC60VWX9_9ARCH</name>
<reference evidence="1 2" key="1">
    <citation type="journal article" date="2020" name="Appl. Environ. Microbiol.">
        <title>Genomic Characteristics of a Novel Species of Ammonia-Oxidizing Archaea from the Jiulong River Estuary.</title>
        <authorList>
            <person name="Zou D."/>
            <person name="Wan R."/>
            <person name="Han L."/>
            <person name="Xu M.N."/>
            <person name="Liu Y."/>
            <person name="Liu H."/>
            <person name="Kao S.J."/>
            <person name="Li M."/>
        </authorList>
    </citation>
    <scope>NUCLEOTIDE SEQUENCE [LARGE SCALE GENOMIC DNA]</scope>
    <source>
        <strain evidence="1">W1bin1</strain>
    </source>
</reference>
<protein>
    <submittedName>
        <fullName evidence="1">Uncharacterized protein</fullName>
    </submittedName>
</protein>
<proteinExistence type="predicted"/>
<comment type="caution">
    <text evidence="1">The sequence shown here is derived from an EMBL/GenBank/DDBJ whole genome shotgun (WGS) entry which is preliminary data.</text>
</comment>